<keyword evidence="2" id="KW-1185">Reference proteome</keyword>
<comment type="caution">
    <text evidence="1">The sequence shown here is derived from an EMBL/GenBank/DDBJ whole genome shotgun (WGS) entry which is preliminary data.</text>
</comment>
<organism evidence="1 2">
    <name type="scientific">Mycolicibacterium hippocampi</name>
    <dbReference type="NCBI Taxonomy" id="659824"/>
    <lineage>
        <taxon>Bacteria</taxon>
        <taxon>Bacillati</taxon>
        <taxon>Actinomycetota</taxon>
        <taxon>Actinomycetes</taxon>
        <taxon>Mycobacteriales</taxon>
        <taxon>Mycobacteriaceae</taxon>
        <taxon>Mycolicibacterium</taxon>
    </lineage>
</organism>
<dbReference type="AlphaFoldDB" id="A0A7I9ZRN1"/>
<gene>
    <name evidence="1" type="ORF">MHIP_38700</name>
</gene>
<dbReference type="Proteomes" id="UP000465304">
    <property type="component" value="Unassembled WGS sequence"/>
</dbReference>
<dbReference type="RefSeq" id="WP_163890998.1">
    <property type="nucleotide sequence ID" value="NZ_BLLB01000002.1"/>
</dbReference>
<protein>
    <submittedName>
        <fullName evidence="1">Uncharacterized protein</fullName>
    </submittedName>
</protein>
<dbReference type="EMBL" id="BLLB01000002">
    <property type="protein sequence ID" value="GFH03387.1"/>
    <property type="molecule type" value="Genomic_DNA"/>
</dbReference>
<proteinExistence type="predicted"/>
<accession>A0A7I9ZRN1</accession>
<sequence>MLDHTRELRMVLACITKDGARLAADTDLVLDEIDDCTHCLRQMATRLACMVAVEYEHANGGSMEDAAAMVADWIARDLDHLAAEGAQ</sequence>
<name>A0A7I9ZRN1_9MYCO</name>
<reference evidence="1 2" key="1">
    <citation type="journal article" date="2019" name="Emerg. Microbes Infect.">
        <title>Comprehensive subspecies identification of 175 nontuberculous mycobacteria species based on 7547 genomic profiles.</title>
        <authorList>
            <person name="Matsumoto Y."/>
            <person name="Kinjo T."/>
            <person name="Motooka D."/>
            <person name="Nabeya D."/>
            <person name="Jung N."/>
            <person name="Uechi K."/>
            <person name="Horii T."/>
            <person name="Iida T."/>
            <person name="Fujita J."/>
            <person name="Nakamura S."/>
        </authorList>
    </citation>
    <scope>NUCLEOTIDE SEQUENCE [LARGE SCALE GENOMIC DNA]</scope>
    <source>
        <strain evidence="1 2">JCM 30996</strain>
    </source>
</reference>
<evidence type="ECO:0000313" key="1">
    <source>
        <dbReference type="EMBL" id="GFH03387.1"/>
    </source>
</evidence>
<evidence type="ECO:0000313" key="2">
    <source>
        <dbReference type="Proteomes" id="UP000465304"/>
    </source>
</evidence>